<proteinExistence type="predicted"/>
<reference evidence="1 2" key="1">
    <citation type="submission" date="2014-08" db="EMBL/GenBank/DDBJ databases">
        <title>Draft genome sequence of a novel L-asparaginase producing marine bacterium, Halomonas campaniensis.</title>
        <authorList>
            <person name="Sundarakrishnan B."/>
            <person name="Moushumi Priya A."/>
            <person name="Raman G."/>
            <person name="Sakthivel N."/>
            <person name="Park S."/>
            <person name="Jayachandran S."/>
        </authorList>
    </citation>
    <scope>NUCLEOTIDE SEQUENCE [LARGE SCALE GENOMIC DNA]</scope>
    <source>
        <strain evidence="1 2">SK03</strain>
    </source>
</reference>
<protein>
    <recommendedName>
        <fullName evidence="3">DUF4071 domain-containing protein</fullName>
    </recommendedName>
</protein>
<keyword evidence="2" id="KW-1185">Reference proteome</keyword>
<name>A0A246RX94_9GAMM</name>
<gene>
    <name evidence="1" type="ORF">JI62_13575</name>
</gene>
<dbReference type="Pfam" id="PF20308">
    <property type="entry name" value="TPR-S"/>
    <property type="match status" value="1"/>
</dbReference>
<dbReference type="OrthoDB" id="5180013at2"/>
<evidence type="ECO:0008006" key="3">
    <source>
        <dbReference type="Google" id="ProtNLM"/>
    </source>
</evidence>
<sequence>MVNKQKICFVVMGFGKKTDYESGRLLDLDATYEAIIQPAVEDCGFRCIRANEILHSGIIDLKMYEMLLKADLVVADISTGNVNAVYELGVRHALRPFSTIVMKERKGKLHFDLDHTSTFMYDHLGDDIGHREAKRAQEELSRLIKTVSQDPQTDSPVYTYIPFLKEPSFTDKEFEEILEDAEDEQERFSSFLEAAEAAADASNHREAMKNFNNLLNMRPDNSYLRQQTALHTYKSKHPSELLALVEAINILEPLEPKESNDPETLGLTGAIHKRLWKLNKDSHALDLAINFYERGFILKGDYYNAENAATCYEIRSLLQSSVDEALFDQMSARKIRKKTIEQLLEVIETENFQERSDKLWIYATLANCHFALGLHSDGENYEQEFIALSPADWEKQTYLSGKESAIEYSEKSS</sequence>
<dbReference type="InterPro" id="IPR046880">
    <property type="entry name" value="TPR-S"/>
</dbReference>
<organism evidence="1 2">
    <name type="scientific">Halomonas campaniensis</name>
    <dbReference type="NCBI Taxonomy" id="213554"/>
    <lineage>
        <taxon>Bacteria</taxon>
        <taxon>Pseudomonadati</taxon>
        <taxon>Pseudomonadota</taxon>
        <taxon>Gammaproteobacteria</taxon>
        <taxon>Oceanospirillales</taxon>
        <taxon>Halomonadaceae</taxon>
        <taxon>Halomonas</taxon>
    </lineage>
</organism>
<accession>A0A246RX94</accession>
<dbReference type="InterPro" id="IPR011990">
    <property type="entry name" value="TPR-like_helical_dom_sf"/>
</dbReference>
<comment type="caution">
    <text evidence="1">The sequence shown here is derived from an EMBL/GenBank/DDBJ whole genome shotgun (WGS) entry which is preliminary data.</text>
</comment>
<dbReference type="AlphaFoldDB" id="A0A246RX94"/>
<evidence type="ECO:0000313" key="1">
    <source>
        <dbReference type="EMBL" id="OWV28706.1"/>
    </source>
</evidence>
<dbReference type="EMBL" id="JPUA01000034">
    <property type="protein sequence ID" value="OWV28706.1"/>
    <property type="molecule type" value="Genomic_DNA"/>
</dbReference>
<evidence type="ECO:0000313" key="2">
    <source>
        <dbReference type="Proteomes" id="UP000197334"/>
    </source>
</evidence>
<dbReference type="RefSeq" id="WP_088700691.1">
    <property type="nucleotide sequence ID" value="NZ_JPUA01000034.1"/>
</dbReference>
<dbReference type="Gene3D" id="1.25.40.10">
    <property type="entry name" value="Tetratricopeptide repeat domain"/>
    <property type="match status" value="1"/>
</dbReference>
<dbReference type="Proteomes" id="UP000197334">
    <property type="component" value="Unassembled WGS sequence"/>
</dbReference>